<feature type="chain" id="PRO_5005172044" evidence="1">
    <location>
        <begin position="21"/>
        <end position="303"/>
    </location>
</feature>
<sequence>MRWFPLFVRYLRRLVTILLSLPPRPDILKSIAMLNEISRLFTGYKVGLGRPPSRVPALLLELQVHSHFLRTTNSFKRQLSTKPVQNHTFEAHLEARKEYVKALDARFVPDMPAREVRALSSRITRLLHPVVRKAPTSPCPNLATLKLDQALKDGQWLLIRPARTKRDRLKVTLRTLLPRGSVISSPLYIPRSISEGAHAIWFCPYFDPETLTLRFRKASGDDSTVMLPLKRLLMSECGRSLAELAYAEGLIPSAVYTSALSEVQETQAVDEAIPQAQELAKPSKRYTGRKLLLNSKSFASTKS</sequence>
<feature type="signal peptide" evidence="1">
    <location>
        <begin position="1"/>
        <end position="20"/>
    </location>
</feature>
<dbReference type="OrthoDB" id="3235044at2759"/>
<dbReference type="AlphaFoldDB" id="A0A0C3Q082"/>
<dbReference type="HOGENOM" id="CLU_918873_0_0_1"/>
<dbReference type="Proteomes" id="UP000054248">
    <property type="component" value="Unassembled WGS sequence"/>
</dbReference>
<proteinExistence type="predicted"/>
<evidence type="ECO:0000313" key="2">
    <source>
        <dbReference type="EMBL" id="KIO15721.1"/>
    </source>
</evidence>
<keyword evidence="1" id="KW-0732">Signal</keyword>
<reference evidence="2 3" key="1">
    <citation type="submission" date="2014-04" db="EMBL/GenBank/DDBJ databases">
        <authorList>
            <consortium name="DOE Joint Genome Institute"/>
            <person name="Kuo A."/>
            <person name="Girlanda M."/>
            <person name="Perotto S."/>
            <person name="Kohler A."/>
            <person name="Nagy L.G."/>
            <person name="Floudas D."/>
            <person name="Copeland A."/>
            <person name="Barry K.W."/>
            <person name="Cichocki N."/>
            <person name="Veneault-Fourrey C."/>
            <person name="LaButti K."/>
            <person name="Lindquist E.A."/>
            <person name="Lipzen A."/>
            <person name="Lundell T."/>
            <person name="Morin E."/>
            <person name="Murat C."/>
            <person name="Sun H."/>
            <person name="Tunlid A."/>
            <person name="Henrissat B."/>
            <person name="Grigoriev I.V."/>
            <person name="Hibbett D.S."/>
            <person name="Martin F."/>
            <person name="Nordberg H.P."/>
            <person name="Cantor M.N."/>
            <person name="Hua S.X."/>
        </authorList>
    </citation>
    <scope>NUCLEOTIDE SEQUENCE [LARGE SCALE GENOMIC DNA]</scope>
    <source>
        <strain evidence="2 3">MUT 4182</strain>
    </source>
</reference>
<reference evidence="3" key="2">
    <citation type="submission" date="2015-01" db="EMBL/GenBank/DDBJ databases">
        <title>Evolutionary Origins and Diversification of the Mycorrhizal Mutualists.</title>
        <authorList>
            <consortium name="DOE Joint Genome Institute"/>
            <consortium name="Mycorrhizal Genomics Consortium"/>
            <person name="Kohler A."/>
            <person name="Kuo A."/>
            <person name="Nagy L.G."/>
            <person name="Floudas D."/>
            <person name="Copeland A."/>
            <person name="Barry K.W."/>
            <person name="Cichocki N."/>
            <person name="Veneault-Fourrey C."/>
            <person name="LaButti K."/>
            <person name="Lindquist E.A."/>
            <person name="Lipzen A."/>
            <person name="Lundell T."/>
            <person name="Morin E."/>
            <person name="Murat C."/>
            <person name="Riley R."/>
            <person name="Ohm R."/>
            <person name="Sun H."/>
            <person name="Tunlid A."/>
            <person name="Henrissat B."/>
            <person name="Grigoriev I.V."/>
            <person name="Hibbett D.S."/>
            <person name="Martin F."/>
        </authorList>
    </citation>
    <scope>NUCLEOTIDE SEQUENCE [LARGE SCALE GENOMIC DNA]</scope>
    <source>
        <strain evidence="3">MUT 4182</strain>
    </source>
</reference>
<evidence type="ECO:0000256" key="1">
    <source>
        <dbReference type="SAM" id="SignalP"/>
    </source>
</evidence>
<accession>A0A0C3Q082</accession>
<keyword evidence="3" id="KW-1185">Reference proteome</keyword>
<gene>
    <name evidence="2" type="ORF">M407DRAFT_13171</name>
</gene>
<evidence type="ECO:0000313" key="3">
    <source>
        <dbReference type="Proteomes" id="UP000054248"/>
    </source>
</evidence>
<dbReference type="EMBL" id="KN823856">
    <property type="protein sequence ID" value="KIO15721.1"/>
    <property type="molecule type" value="Genomic_DNA"/>
</dbReference>
<protein>
    <submittedName>
        <fullName evidence="2">Uncharacterized protein</fullName>
    </submittedName>
</protein>
<organism evidence="2 3">
    <name type="scientific">Tulasnella calospora MUT 4182</name>
    <dbReference type="NCBI Taxonomy" id="1051891"/>
    <lineage>
        <taxon>Eukaryota</taxon>
        <taxon>Fungi</taxon>
        <taxon>Dikarya</taxon>
        <taxon>Basidiomycota</taxon>
        <taxon>Agaricomycotina</taxon>
        <taxon>Agaricomycetes</taxon>
        <taxon>Cantharellales</taxon>
        <taxon>Tulasnellaceae</taxon>
        <taxon>Tulasnella</taxon>
    </lineage>
</organism>
<name>A0A0C3Q082_9AGAM</name>